<sequence length="366" mass="41255">MSDLFVSEILVLILLVLPLIRPFSKALKTAGAIPLLPLVSFIILVFTIMGQGLIFSLIPTALIVIICIITEFARFVMFLRQVPNNFYTIPSILLRIFVLILLSGAFYATFYFSPEREYPVFTSITEKERISFIADEKEKMAGVYYKPEPCRNEKEAIVIVPPLANGEYAGTFDRYLLNEGYKIASLSLPKKTGYKYKLKNSEIFFSVFDSVFNTKTAEVSKNAGNENLGTSLSSLIRFFGNTELFLIGEGHPVQDLLDYYNKNPNAFSGAFFIISEGSPLPDGLKEGTYTVLNEKDLKFSENLALFPICFFIQSKESLTGFGDIRGNDIFASLLLESDRDLGRQDRVNTIKAFEKWLNLRASRTIK</sequence>
<name>A0A9Q9BJC5_TREDN</name>
<feature type="transmembrane region" description="Helical" evidence="1">
    <location>
        <begin position="92"/>
        <end position="112"/>
    </location>
</feature>
<feature type="transmembrane region" description="Helical" evidence="1">
    <location>
        <begin position="35"/>
        <end position="55"/>
    </location>
</feature>
<proteinExistence type="predicted"/>
<dbReference type="EMBL" id="CP051635">
    <property type="protein sequence ID" value="UTC99534.1"/>
    <property type="molecule type" value="Genomic_DNA"/>
</dbReference>
<organism evidence="2 3">
    <name type="scientific">Treponema denticola</name>
    <dbReference type="NCBI Taxonomy" id="158"/>
    <lineage>
        <taxon>Bacteria</taxon>
        <taxon>Pseudomonadati</taxon>
        <taxon>Spirochaetota</taxon>
        <taxon>Spirochaetia</taxon>
        <taxon>Spirochaetales</taxon>
        <taxon>Treponemataceae</taxon>
        <taxon>Treponema</taxon>
    </lineage>
</organism>
<keyword evidence="1" id="KW-1133">Transmembrane helix</keyword>
<keyword evidence="1" id="KW-0812">Transmembrane</keyword>
<keyword evidence="1" id="KW-0472">Membrane</keyword>
<evidence type="ECO:0000313" key="2">
    <source>
        <dbReference type="EMBL" id="UTC99534.1"/>
    </source>
</evidence>
<gene>
    <name evidence="2" type="ORF">E4N86_01960</name>
</gene>
<dbReference type="AlphaFoldDB" id="A0A9Q9BJC5"/>
<protein>
    <submittedName>
        <fullName evidence="2">Uncharacterized protein</fullName>
    </submittedName>
</protein>
<feature type="transmembrane region" description="Helical" evidence="1">
    <location>
        <begin position="61"/>
        <end position="80"/>
    </location>
</feature>
<reference evidence="2" key="1">
    <citation type="submission" date="2020-04" db="EMBL/GenBank/DDBJ databases">
        <title>Comparative genomics of oral phylogroup-2 Treponema strains.</title>
        <authorList>
            <person name="Zeng H."/>
            <person name="Chan Y.K."/>
            <person name="Watt R.M."/>
        </authorList>
    </citation>
    <scope>NUCLEOTIDE SEQUENCE</scope>
    <source>
        <strain evidence="2">OMZ 905</strain>
    </source>
</reference>
<dbReference type="RefSeq" id="WP_253700030.1">
    <property type="nucleotide sequence ID" value="NZ_CP051522.1"/>
</dbReference>
<accession>A0A9Q9BJC5</accession>
<evidence type="ECO:0000256" key="1">
    <source>
        <dbReference type="SAM" id="Phobius"/>
    </source>
</evidence>
<feature type="transmembrane region" description="Helical" evidence="1">
    <location>
        <begin position="6"/>
        <end position="23"/>
    </location>
</feature>
<evidence type="ECO:0000313" key="3">
    <source>
        <dbReference type="Proteomes" id="UP001056981"/>
    </source>
</evidence>
<dbReference type="Proteomes" id="UP001056981">
    <property type="component" value="Chromosome"/>
</dbReference>